<evidence type="ECO:0000313" key="4">
    <source>
        <dbReference type="EMBL" id="CAF3600710.1"/>
    </source>
</evidence>
<keyword evidence="1" id="KW-1133">Transmembrane helix</keyword>
<evidence type="ECO:0000256" key="1">
    <source>
        <dbReference type="SAM" id="Phobius"/>
    </source>
</evidence>
<reference evidence="3" key="1">
    <citation type="submission" date="2021-02" db="EMBL/GenBank/DDBJ databases">
        <authorList>
            <person name="Nowell W R."/>
        </authorList>
    </citation>
    <scope>NUCLEOTIDE SEQUENCE</scope>
</reference>
<dbReference type="EMBL" id="CAJOBD010000165">
    <property type="protein sequence ID" value="CAF3600710.1"/>
    <property type="molecule type" value="Genomic_DNA"/>
</dbReference>
<sequence>MISLTIWFFLWSCFFVLAPPSLNIHYSRSLENLTLKTSNLINNNSEILMKQQKMAMNRTKNTINYHYFDINSYRSSWTFVDKNTIRVRFRLYELLLYSIVSTRFLVRHARTNHIRTYDEQNKIINSTLTLYLHNLKHGRHTVCLLLYTSKLMRNPKHIFCQDIIFNFHKYGHHDIDSEEYRNTFFFLLTQYAIVLGILCILQLVHAARKRRFLRTVYDKANALVNFMTENRSTTDTNNQPHSLEYLIYKLNPHVLYNFDKMYMQPTNENNVNTINDSSITDRRIIGNQKHLKLPNRLNEHSKMPLLDHSRSAAMPTTRNVHFNLNDDDSDENDLGVSSHEEQSISFRSVSHILERNKPWMTRLTDDGTIKHSILTSKPL</sequence>
<dbReference type="AlphaFoldDB" id="A0A813SC97"/>
<keyword evidence="2" id="KW-0732">Signal</keyword>
<evidence type="ECO:0000313" key="3">
    <source>
        <dbReference type="EMBL" id="CAF0795040.1"/>
    </source>
</evidence>
<feature type="transmembrane region" description="Helical" evidence="1">
    <location>
        <begin position="184"/>
        <end position="204"/>
    </location>
</feature>
<proteinExistence type="predicted"/>
<dbReference type="Proteomes" id="UP000663864">
    <property type="component" value="Unassembled WGS sequence"/>
</dbReference>
<comment type="caution">
    <text evidence="3">The sequence shown here is derived from an EMBL/GenBank/DDBJ whole genome shotgun (WGS) entry which is preliminary data.</text>
</comment>
<name>A0A813SC97_9BILA</name>
<organism evidence="3 5">
    <name type="scientific">Rotaria sordida</name>
    <dbReference type="NCBI Taxonomy" id="392033"/>
    <lineage>
        <taxon>Eukaryota</taxon>
        <taxon>Metazoa</taxon>
        <taxon>Spiralia</taxon>
        <taxon>Gnathifera</taxon>
        <taxon>Rotifera</taxon>
        <taxon>Eurotatoria</taxon>
        <taxon>Bdelloidea</taxon>
        <taxon>Philodinida</taxon>
        <taxon>Philodinidae</taxon>
        <taxon>Rotaria</taxon>
    </lineage>
</organism>
<protein>
    <submittedName>
        <fullName evidence="3">Uncharacterized protein</fullName>
    </submittedName>
</protein>
<feature type="signal peptide" evidence="2">
    <location>
        <begin position="1"/>
        <end position="18"/>
    </location>
</feature>
<dbReference type="Proteomes" id="UP000663836">
    <property type="component" value="Unassembled WGS sequence"/>
</dbReference>
<keyword evidence="1" id="KW-0472">Membrane</keyword>
<keyword evidence="1" id="KW-0812">Transmembrane</keyword>
<gene>
    <name evidence="4" type="ORF">JBS370_LOCUS3776</name>
    <name evidence="3" type="ORF">ZHD862_LOCUS2107</name>
</gene>
<feature type="chain" id="PRO_5036222946" evidence="2">
    <location>
        <begin position="19"/>
        <end position="379"/>
    </location>
</feature>
<evidence type="ECO:0000256" key="2">
    <source>
        <dbReference type="SAM" id="SignalP"/>
    </source>
</evidence>
<accession>A0A813SC97</accession>
<evidence type="ECO:0000313" key="5">
    <source>
        <dbReference type="Proteomes" id="UP000663864"/>
    </source>
</evidence>
<dbReference type="EMBL" id="CAJNOT010000040">
    <property type="protein sequence ID" value="CAF0795040.1"/>
    <property type="molecule type" value="Genomic_DNA"/>
</dbReference>